<organism evidence="4 5">
    <name type="scientific">Apiospora aurea</name>
    <dbReference type="NCBI Taxonomy" id="335848"/>
    <lineage>
        <taxon>Eukaryota</taxon>
        <taxon>Fungi</taxon>
        <taxon>Dikarya</taxon>
        <taxon>Ascomycota</taxon>
        <taxon>Pezizomycotina</taxon>
        <taxon>Sordariomycetes</taxon>
        <taxon>Xylariomycetidae</taxon>
        <taxon>Amphisphaeriales</taxon>
        <taxon>Apiosporaceae</taxon>
        <taxon>Apiospora</taxon>
    </lineage>
</organism>
<dbReference type="Proteomes" id="UP001391051">
    <property type="component" value="Unassembled WGS sequence"/>
</dbReference>
<keyword evidence="5" id="KW-1185">Reference proteome</keyword>
<keyword evidence="1" id="KW-0378">Hydrolase</keyword>
<dbReference type="Gene3D" id="3.90.70.130">
    <property type="match status" value="1"/>
</dbReference>
<feature type="compositionally biased region" description="Basic and acidic residues" evidence="2">
    <location>
        <begin position="170"/>
        <end position="180"/>
    </location>
</feature>
<evidence type="ECO:0000256" key="1">
    <source>
        <dbReference type="ARBA" id="ARBA00022801"/>
    </source>
</evidence>
<feature type="region of interest" description="Disordered" evidence="2">
    <location>
        <begin position="98"/>
        <end position="197"/>
    </location>
</feature>
<dbReference type="InterPro" id="IPR012462">
    <property type="entry name" value="UFSP1/2_DUB_cat"/>
</dbReference>
<dbReference type="EMBL" id="JAQQWE010000001">
    <property type="protein sequence ID" value="KAK7966120.1"/>
    <property type="molecule type" value="Genomic_DNA"/>
</dbReference>
<evidence type="ECO:0000313" key="5">
    <source>
        <dbReference type="Proteomes" id="UP001391051"/>
    </source>
</evidence>
<sequence length="487" mass="54960">MAADSLKCPFLCGFHTPDEYDIYLHMETQHSEGKSPFAVDEDQHQEAIKHHDRNDGNVASSIEHSVEEEQFAECPIESCGEVITLAEYDDHIELHNLEEASGGSRSRSASGSPYQHVNRDGYQSPYSEQEAATASTRSRRGDGSSKQSNSIQQWKQIMQMPNANGHKRRSPEFEPAEERPRKRLGVSGPDDAKPTASLRLKPELTNRRLQKAELGKYAHEDRMPDWLVTLLKKEGQVVETGVIGVLEQLLESNPTTKYAYLCHPCVQHVSKLKKEGGFCGYRNIQMLSSYIVGTKPLGAEHFRGKLPSIFRIQDWIERAWDLGINSQGRIETGGVKGTRKYIGTPEAQAMFLSLDMVVEAQGFKDQQPIIAERKLLEHVQAYFEAGDSDPTRKVRTTSLPPIYFQHRGHSLTIVGLEKRSNGSAELLVFDPMFRDPQSITKLIGRALSHKTSPDKSLSLYRRGNKYLKKYHEFELLKQVFSVSFSSL</sequence>
<dbReference type="GeneID" id="92069681"/>
<dbReference type="RefSeq" id="XP_066705512.1">
    <property type="nucleotide sequence ID" value="XM_066836619.1"/>
</dbReference>
<proteinExistence type="predicted"/>
<reference evidence="4 5" key="1">
    <citation type="submission" date="2023-01" db="EMBL/GenBank/DDBJ databases">
        <title>Analysis of 21 Apiospora genomes using comparative genomics revels a genus with tremendous synthesis potential of carbohydrate active enzymes and secondary metabolites.</title>
        <authorList>
            <person name="Sorensen T."/>
        </authorList>
    </citation>
    <scope>NUCLEOTIDE SEQUENCE [LARGE SCALE GENOMIC DNA]</scope>
    <source>
        <strain evidence="4 5">CBS 24483</strain>
    </source>
</reference>
<evidence type="ECO:0000256" key="2">
    <source>
        <dbReference type="SAM" id="MobiDB-lite"/>
    </source>
</evidence>
<accession>A0ABR1QVL2</accession>
<comment type="caution">
    <text evidence="4">The sequence shown here is derived from an EMBL/GenBank/DDBJ whole genome shotgun (WGS) entry which is preliminary data.</text>
</comment>
<evidence type="ECO:0000313" key="4">
    <source>
        <dbReference type="EMBL" id="KAK7966120.1"/>
    </source>
</evidence>
<protein>
    <submittedName>
        <fullName evidence="4">Peptidase family C78-domain-containing protein</fullName>
    </submittedName>
</protein>
<feature type="compositionally biased region" description="Low complexity" evidence="2">
    <location>
        <begin position="100"/>
        <end position="112"/>
    </location>
</feature>
<feature type="compositionally biased region" description="Polar residues" evidence="2">
    <location>
        <begin position="144"/>
        <end position="162"/>
    </location>
</feature>
<name>A0ABR1QVL2_9PEZI</name>
<dbReference type="Pfam" id="PF07910">
    <property type="entry name" value="Peptidase_C78"/>
    <property type="match status" value="1"/>
</dbReference>
<gene>
    <name evidence="4" type="ORF">PG986_000397</name>
</gene>
<feature type="compositionally biased region" description="Polar residues" evidence="2">
    <location>
        <begin position="124"/>
        <end position="136"/>
    </location>
</feature>
<evidence type="ECO:0000259" key="3">
    <source>
        <dbReference type="Pfam" id="PF07910"/>
    </source>
</evidence>
<feature type="domain" description="UFSP1/2/DUB catalytic" evidence="3">
    <location>
        <begin position="256"/>
        <end position="476"/>
    </location>
</feature>